<protein>
    <submittedName>
        <fullName evidence="1">Uncharacterized protein</fullName>
    </submittedName>
</protein>
<name>A0A5B7I2A8_PORTR</name>
<evidence type="ECO:0000313" key="2">
    <source>
        <dbReference type="Proteomes" id="UP000324222"/>
    </source>
</evidence>
<comment type="caution">
    <text evidence="1">The sequence shown here is derived from an EMBL/GenBank/DDBJ whole genome shotgun (WGS) entry which is preliminary data.</text>
</comment>
<accession>A0A5B7I2A8</accession>
<sequence length="65" mass="7739">MESHYTSQDSKHDYLHPNLNNQKMYEMFKENYASKGFVASYSTYCNILKPQNISFHDPRKDVQSM</sequence>
<evidence type="ECO:0000313" key="1">
    <source>
        <dbReference type="EMBL" id="MPC76275.1"/>
    </source>
</evidence>
<dbReference type="AlphaFoldDB" id="A0A5B7I2A8"/>
<keyword evidence="2" id="KW-1185">Reference proteome</keyword>
<dbReference type="EMBL" id="VSRR010042977">
    <property type="protein sequence ID" value="MPC76275.1"/>
    <property type="molecule type" value="Genomic_DNA"/>
</dbReference>
<gene>
    <name evidence="1" type="ORF">E2C01_070683</name>
</gene>
<organism evidence="1 2">
    <name type="scientific">Portunus trituberculatus</name>
    <name type="common">Swimming crab</name>
    <name type="synonym">Neptunus trituberculatus</name>
    <dbReference type="NCBI Taxonomy" id="210409"/>
    <lineage>
        <taxon>Eukaryota</taxon>
        <taxon>Metazoa</taxon>
        <taxon>Ecdysozoa</taxon>
        <taxon>Arthropoda</taxon>
        <taxon>Crustacea</taxon>
        <taxon>Multicrustacea</taxon>
        <taxon>Malacostraca</taxon>
        <taxon>Eumalacostraca</taxon>
        <taxon>Eucarida</taxon>
        <taxon>Decapoda</taxon>
        <taxon>Pleocyemata</taxon>
        <taxon>Brachyura</taxon>
        <taxon>Eubrachyura</taxon>
        <taxon>Portunoidea</taxon>
        <taxon>Portunidae</taxon>
        <taxon>Portuninae</taxon>
        <taxon>Portunus</taxon>
    </lineage>
</organism>
<proteinExistence type="predicted"/>
<dbReference type="Proteomes" id="UP000324222">
    <property type="component" value="Unassembled WGS sequence"/>
</dbReference>
<reference evidence="1 2" key="1">
    <citation type="submission" date="2019-05" db="EMBL/GenBank/DDBJ databases">
        <title>Another draft genome of Portunus trituberculatus and its Hox gene families provides insights of decapod evolution.</title>
        <authorList>
            <person name="Jeong J.-H."/>
            <person name="Song I."/>
            <person name="Kim S."/>
            <person name="Choi T."/>
            <person name="Kim D."/>
            <person name="Ryu S."/>
            <person name="Kim W."/>
        </authorList>
    </citation>
    <scope>NUCLEOTIDE SEQUENCE [LARGE SCALE GENOMIC DNA]</scope>
    <source>
        <tissue evidence="1">Muscle</tissue>
    </source>
</reference>